<accession>A0ABV9BU85</accession>
<dbReference type="RefSeq" id="WP_417924161.1">
    <property type="nucleotide sequence ID" value="NZ_JBHSFS010000022.1"/>
</dbReference>
<feature type="chain" id="PRO_5045141653" evidence="1">
    <location>
        <begin position="28"/>
        <end position="180"/>
    </location>
</feature>
<evidence type="ECO:0000313" key="4">
    <source>
        <dbReference type="Proteomes" id="UP001595990"/>
    </source>
</evidence>
<dbReference type="SMART" id="SM00458">
    <property type="entry name" value="RICIN"/>
    <property type="match status" value="1"/>
</dbReference>
<dbReference type="Gene3D" id="2.80.10.50">
    <property type="match status" value="3"/>
</dbReference>
<dbReference type="Proteomes" id="UP001595990">
    <property type="component" value="Unassembled WGS sequence"/>
</dbReference>
<dbReference type="CDD" id="cd00161">
    <property type="entry name" value="beta-trefoil_Ricin-like"/>
    <property type="match status" value="1"/>
</dbReference>
<dbReference type="InterPro" id="IPR035992">
    <property type="entry name" value="Ricin_B-like_lectins"/>
</dbReference>
<dbReference type="InterPro" id="IPR000772">
    <property type="entry name" value="Ricin_B_lectin"/>
</dbReference>
<feature type="domain" description="Ricin B lectin" evidence="2">
    <location>
        <begin position="37"/>
        <end position="177"/>
    </location>
</feature>
<evidence type="ECO:0000259" key="2">
    <source>
        <dbReference type="SMART" id="SM00458"/>
    </source>
</evidence>
<gene>
    <name evidence="3" type="ORF">ACFPEN_32420</name>
</gene>
<comment type="caution">
    <text evidence="3">The sequence shown here is derived from an EMBL/GenBank/DDBJ whole genome shotgun (WGS) entry which is preliminary data.</text>
</comment>
<dbReference type="Pfam" id="PF14200">
    <property type="entry name" value="RicinB_lectin_2"/>
    <property type="match status" value="1"/>
</dbReference>
<evidence type="ECO:0000256" key="1">
    <source>
        <dbReference type="SAM" id="SignalP"/>
    </source>
</evidence>
<reference evidence="4" key="1">
    <citation type="journal article" date="2019" name="Int. J. Syst. Evol. Microbiol.">
        <title>The Global Catalogue of Microorganisms (GCM) 10K type strain sequencing project: providing services to taxonomists for standard genome sequencing and annotation.</title>
        <authorList>
            <consortium name="The Broad Institute Genomics Platform"/>
            <consortium name="The Broad Institute Genome Sequencing Center for Infectious Disease"/>
            <person name="Wu L."/>
            <person name="Ma J."/>
        </authorList>
    </citation>
    <scope>NUCLEOTIDE SEQUENCE [LARGE SCALE GENOMIC DNA]</scope>
    <source>
        <strain evidence="4">CECT 8064</strain>
    </source>
</reference>
<dbReference type="SUPFAM" id="SSF50370">
    <property type="entry name" value="Ricin B-like lectins"/>
    <property type="match status" value="1"/>
</dbReference>
<dbReference type="PROSITE" id="PS50231">
    <property type="entry name" value="RICIN_B_LECTIN"/>
    <property type="match status" value="1"/>
</dbReference>
<feature type="signal peptide" evidence="1">
    <location>
        <begin position="1"/>
        <end position="27"/>
    </location>
</feature>
<keyword evidence="1" id="KW-0732">Signal</keyword>
<keyword evidence="4" id="KW-1185">Reference proteome</keyword>
<evidence type="ECO:0000313" key="3">
    <source>
        <dbReference type="EMBL" id="MFC4517604.1"/>
    </source>
</evidence>
<sequence length="180" mass="19938">MARIMRMALTLTSGISWVFAGATAAHAEERTSAASGEATVQLQVTHSGKCLDIDHAKTDNGIKAQQWTCNGTVAQQWRMVPVDNSSFELRSIASGKCLEVENSGTQEGADVQQWRCSGGKQMRWRTVLVDAGRDLFEIRPTHTDNRCLDIDRAMMENGVRAQQWGCNQSEAQLWQITPVK</sequence>
<protein>
    <submittedName>
        <fullName evidence="3">RICIN domain-containing protein</fullName>
    </submittedName>
</protein>
<name>A0ABV9BU85_9ACTN</name>
<proteinExistence type="predicted"/>
<organism evidence="3 4">
    <name type="scientific">Streptomyces ehimensis</name>
    <dbReference type="NCBI Taxonomy" id="68195"/>
    <lineage>
        <taxon>Bacteria</taxon>
        <taxon>Bacillati</taxon>
        <taxon>Actinomycetota</taxon>
        <taxon>Actinomycetes</taxon>
        <taxon>Kitasatosporales</taxon>
        <taxon>Streptomycetaceae</taxon>
        <taxon>Streptomyces</taxon>
    </lineage>
</organism>
<dbReference type="EMBL" id="JBHSFS010000022">
    <property type="protein sequence ID" value="MFC4517604.1"/>
    <property type="molecule type" value="Genomic_DNA"/>
</dbReference>